<dbReference type="Gene3D" id="3.40.50.150">
    <property type="entry name" value="Vaccinia Virus protein VP39"/>
    <property type="match status" value="1"/>
</dbReference>
<keyword evidence="2" id="KW-0489">Methyltransferase</keyword>
<sequence length="197" mass="21935">MDNTDPFDSFHAEYDIWFDENTEVFLAELDLLKNVCASETPKLEIGVGTGRFALPLGIEYGLEPSSNMAQYALRRGICTVRGYAGDIPFADGSFGAVYMITVLCFIENPMKALEEVRRVLSERGCLIIGFVDKDSGLGQKYLAKKEKSRFYRNAHFYSADEVIEMLGKFGFTGISISGISDEAFGSGYYFTVIKAEK</sequence>
<feature type="domain" description="Methyltransferase type 11" evidence="1">
    <location>
        <begin position="43"/>
        <end position="128"/>
    </location>
</feature>
<accession>A0A4V2PRC9</accession>
<name>A0A4V2PRC9_9BACT</name>
<dbReference type="Proteomes" id="UP000294614">
    <property type="component" value="Unassembled WGS sequence"/>
</dbReference>
<dbReference type="EMBL" id="SMGG01000007">
    <property type="protein sequence ID" value="TCK58411.1"/>
    <property type="molecule type" value="Genomic_DNA"/>
</dbReference>
<dbReference type="SUPFAM" id="SSF53335">
    <property type="entry name" value="S-adenosyl-L-methionine-dependent methyltransferases"/>
    <property type="match status" value="1"/>
</dbReference>
<dbReference type="Pfam" id="PF08241">
    <property type="entry name" value="Methyltransf_11"/>
    <property type="match status" value="1"/>
</dbReference>
<keyword evidence="2" id="KW-0808">Transferase</keyword>
<keyword evidence="3" id="KW-1185">Reference proteome</keyword>
<dbReference type="GO" id="GO:0008757">
    <property type="term" value="F:S-adenosylmethionine-dependent methyltransferase activity"/>
    <property type="evidence" value="ECO:0007669"/>
    <property type="project" value="InterPro"/>
</dbReference>
<evidence type="ECO:0000313" key="3">
    <source>
        <dbReference type="Proteomes" id="UP000294614"/>
    </source>
</evidence>
<reference evidence="2 3" key="1">
    <citation type="submission" date="2019-03" db="EMBL/GenBank/DDBJ databases">
        <title>Genomic Encyclopedia of Type Strains, Phase IV (KMG-IV): sequencing the most valuable type-strain genomes for metagenomic binning, comparative biology and taxonomic classification.</title>
        <authorList>
            <person name="Goeker M."/>
        </authorList>
    </citation>
    <scope>NUCLEOTIDE SEQUENCE [LARGE SCALE GENOMIC DNA]</scope>
    <source>
        <strain evidence="2 3">DSM 24984</strain>
    </source>
</reference>
<dbReference type="CDD" id="cd02440">
    <property type="entry name" value="AdoMet_MTases"/>
    <property type="match status" value="1"/>
</dbReference>
<dbReference type="GO" id="GO:0032259">
    <property type="term" value="P:methylation"/>
    <property type="evidence" value="ECO:0007669"/>
    <property type="project" value="UniProtKB-KW"/>
</dbReference>
<evidence type="ECO:0000313" key="2">
    <source>
        <dbReference type="EMBL" id="TCK58411.1"/>
    </source>
</evidence>
<dbReference type="OrthoDB" id="529208at2"/>
<dbReference type="RefSeq" id="WP_132874580.1">
    <property type="nucleotide sequence ID" value="NZ_SMGG01000007.1"/>
</dbReference>
<gene>
    <name evidence="2" type="ORF">C8D98_2613</name>
</gene>
<evidence type="ECO:0000259" key="1">
    <source>
        <dbReference type="Pfam" id="PF08241"/>
    </source>
</evidence>
<protein>
    <submittedName>
        <fullName evidence="2">Methyltransferase family protein</fullName>
    </submittedName>
</protein>
<dbReference type="InterPro" id="IPR029063">
    <property type="entry name" value="SAM-dependent_MTases_sf"/>
</dbReference>
<comment type="caution">
    <text evidence="2">The sequence shown here is derived from an EMBL/GenBank/DDBJ whole genome shotgun (WGS) entry which is preliminary data.</text>
</comment>
<dbReference type="InterPro" id="IPR013216">
    <property type="entry name" value="Methyltransf_11"/>
</dbReference>
<organism evidence="2 3">
    <name type="scientific">Seleniivibrio woodruffii</name>
    <dbReference type="NCBI Taxonomy" id="1078050"/>
    <lineage>
        <taxon>Bacteria</taxon>
        <taxon>Pseudomonadati</taxon>
        <taxon>Deferribacterota</taxon>
        <taxon>Deferribacteres</taxon>
        <taxon>Deferribacterales</taxon>
        <taxon>Geovibrionaceae</taxon>
        <taxon>Seleniivibrio</taxon>
    </lineage>
</organism>
<proteinExistence type="predicted"/>
<dbReference type="AlphaFoldDB" id="A0A4V2PRC9"/>